<sequence>MAMIRKLRADAQELAAQQPREHVDSVIDVDADGVLCRLYRPAGATSTIIHLHGGGFVFHDIAVHDAAARRLANRAGMAVLSVDYRRPPQYRFPAAPDDASTAVRWLQRAATGLGLTGSLLLHGDSAGGNLALVTALRNPGVFSAVALIYPFLDPTASFDSYSSTDVAFDRAEAAWYWRQYAAKPEDLTDPDLAPLLSDQLGTLPPTLVVTSEHDPLRDEGEELALRLAEAGVSVVATRYLGQLHGFWRHVDLFDAAEPLTRQVAGFFNQHAGR</sequence>
<dbReference type="InterPro" id="IPR050300">
    <property type="entry name" value="GDXG_lipolytic_enzyme"/>
</dbReference>
<name>A0A3N0DXJ2_9ACTN</name>
<dbReference type="Gene3D" id="3.40.50.1820">
    <property type="entry name" value="alpha/beta hydrolase"/>
    <property type="match status" value="1"/>
</dbReference>
<evidence type="ECO:0000259" key="2">
    <source>
        <dbReference type="Pfam" id="PF07859"/>
    </source>
</evidence>
<reference evidence="3 4" key="1">
    <citation type="submission" date="2018-11" db="EMBL/GenBank/DDBJ databases">
        <authorList>
            <person name="Li F."/>
        </authorList>
    </citation>
    <scope>NUCLEOTIDE SEQUENCE [LARGE SCALE GENOMIC DNA]</scope>
    <source>
        <strain evidence="3 4">KIS18-7</strain>
    </source>
</reference>
<dbReference type="GO" id="GO:0016787">
    <property type="term" value="F:hydrolase activity"/>
    <property type="evidence" value="ECO:0007669"/>
    <property type="project" value="UniProtKB-KW"/>
</dbReference>
<comment type="caution">
    <text evidence="3">The sequence shown here is derived from an EMBL/GenBank/DDBJ whole genome shotgun (WGS) entry which is preliminary data.</text>
</comment>
<evidence type="ECO:0000256" key="1">
    <source>
        <dbReference type="ARBA" id="ARBA00022801"/>
    </source>
</evidence>
<keyword evidence="4" id="KW-1185">Reference proteome</keyword>
<dbReference type="InterPro" id="IPR013094">
    <property type="entry name" value="AB_hydrolase_3"/>
</dbReference>
<proteinExistence type="predicted"/>
<dbReference type="SUPFAM" id="SSF53474">
    <property type="entry name" value="alpha/beta-Hydrolases"/>
    <property type="match status" value="1"/>
</dbReference>
<dbReference type="OrthoDB" id="3181909at2"/>
<organism evidence="3 4">
    <name type="scientific">Nocardioides marmorisolisilvae</name>
    <dbReference type="NCBI Taxonomy" id="1542737"/>
    <lineage>
        <taxon>Bacteria</taxon>
        <taxon>Bacillati</taxon>
        <taxon>Actinomycetota</taxon>
        <taxon>Actinomycetes</taxon>
        <taxon>Propionibacteriales</taxon>
        <taxon>Nocardioidaceae</taxon>
        <taxon>Nocardioides</taxon>
    </lineage>
</organism>
<dbReference type="Proteomes" id="UP000277094">
    <property type="component" value="Unassembled WGS sequence"/>
</dbReference>
<feature type="domain" description="Alpha/beta hydrolase fold-3" evidence="2">
    <location>
        <begin position="48"/>
        <end position="247"/>
    </location>
</feature>
<protein>
    <submittedName>
        <fullName evidence="3">Alpha/beta hydrolase</fullName>
    </submittedName>
</protein>
<dbReference type="PANTHER" id="PTHR48081:SF8">
    <property type="entry name" value="ALPHA_BETA HYDROLASE FOLD-3 DOMAIN-CONTAINING PROTEIN-RELATED"/>
    <property type="match status" value="1"/>
</dbReference>
<dbReference type="AlphaFoldDB" id="A0A3N0DXJ2"/>
<gene>
    <name evidence="3" type="ORF">EFL95_06810</name>
</gene>
<keyword evidence="1 3" id="KW-0378">Hydrolase</keyword>
<dbReference type="PANTHER" id="PTHR48081">
    <property type="entry name" value="AB HYDROLASE SUPERFAMILY PROTEIN C4A8.06C"/>
    <property type="match status" value="1"/>
</dbReference>
<dbReference type="InterPro" id="IPR029058">
    <property type="entry name" value="AB_hydrolase_fold"/>
</dbReference>
<accession>A0A3N0DXJ2</accession>
<evidence type="ECO:0000313" key="3">
    <source>
        <dbReference type="EMBL" id="RNL80338.1"/>
    </source>
</evidence>
<evidence type="ECO:0000313" key="4">
    <source>
        <dbReference type="Proteomes" id="UP000277094"/>
    </source>
</evidence>
<dbReference type="Pfam" id="PF07859">
    <property type="entry name" value="Abhydrolase_3"/>
    <property type="match status" value="1"/>
</dbReference>
<dbReference type="EMBL" id="RJSG01000002">
    <property type="protein sequence ID" value="RNL80338.1"/>
    <property type="molecule type" value="Genomic_DNA"/>
</dbReference>